<dbReference type="InterPro" id="IPR001258">
    <property type="entry name" value="NHL_repeat"/>
</dbReference>
<evidence type="ECO:0000256" key="2">
    <source>
        <dbReference type="PROSITE-ProRule" id="PRU00504"/>
    </source>
</evidence>
<dbReference type="Pfam" id="PF01436">
    <property type="entry name" value="NHL"/>
    <property type="match status" value="3"/>
</dbReference>
<dbReference type="PANTHER" id="PTHR13833:SF71">
    <property type="entry name" value="NHL DOMAIN-CONTAINING PROTEIN"/>
    <property type="match status" value="1"/>
</dbReference>
<dbReference type="AlphaFoldDB" id="A0A4Y8AF81"/>
<reference evidence="5 6" key="1">
    <citation type="journal article" date="2016" name="Int. J. Syst. Evol. Microbiol.">
        <title>Proposal of Mucilaginibacter phyllosphaerae sp. nov. isolated from the phyllosphere of Galium album.</title>
        <authorList>
            <person name="Aydogan E.L."/>
            <person name="Busse H.J."/>
            <person name="Moser G."/>
            <person name="Muller C."/>
            <person name="Kampfer P."/>
            <person name="Glaeser S.P."/>
        </authorList>
    </citation>
    <scope>NUCLEOTIDE SEQUENCE [LARGE SCALE GENOMIC DNA]</scope>
    <source>
        <strain evidence="5 6">PP-F2FG21</strain>
    </source>
</reference>
<evidence type="ECO:0000313" key="5">
    <source>
        <dbReference type="EMBL" id="TEW67436.1"/>
    </source>
</evidence>
<reference evidence="5" key="2">
    <citation type="submission" date="2019-03" db="EMBL/GenBank/DDBJ databases">
        <authorList>
            <person name="Yan Y.-Q."/>
            <person name="Du Z.-J."/>
        </authorList>
    </citation>
    <scope>NUCLEOTIDE SEQUENCE</scope>
    <source>
        <strain evidence="5">PP-F2FG21</strain>
    </source>
</reference>
<dbReference type="CDD" id="cd00063">
    <property type="entry name" value="FN3"/>
    <property type="match status" value="1"/>
</dbReference>
<evidence type="ECO:0000256" key="1">
    <source>
        <dbReference type="ARBA" id="ARBA00022737"/>
    </source>
</evidence>
<dbReference type="Gene3D" id="2.60.40.10">
    <property type="entry name" value="Immunoglobulins"/>
    <property type="match status" value="1"/>
</dbReference>
<dbReference type="PROSITE" id="PS51125">
    <property type="entry name" value="NHL"/>
    <property type="match status" value="1"/>
</dbReference>
<evidence type="ECO:0000256" key="3">
    <source>
        <dbReference type="SAM" id="SignalP"/>
    </source>
</evidence>
<keyword evidence="1" id="KW-0677">Repeat</keyword>
<dbReference type="InterPro" id="IPR011042">
    <property type="entry name" value="6-blade_b-propeller_TolB-like"/>
</dbReference>
<dbReference type="PANTHER" id="PTHR13833">
    <property type="match status" value="1"/>
</dbReference>
<dbReference type="InterPro" id="IPR011045">
    <property type="entry name" value="N2O_reductase_N"/>
</dbReference>
<dbReference type="CDD" id="cd14953">
    <property type="entry name" value="NHL_like_1"/>
    <property type="match status" value="1"/>
</dbReference>
<dbReference type="EMBL" id="SNQG01000002">
    <property type="protein sequence ID" value="TEW67436.1"/>
    <property type="molecule type" value="Genomic_DNA"/>
</dbReference>
<comment type="caution">
    <text evidence="5">The sequence shown here is derived from an EMBL/GenBank/DDBJ whole genome shotgun (WGS) entry which is preliminary data.</text>
</comment>
<dbReference type="RefSeq" id="WP_134335489.1">
    <property type="nucleotide sequence ID" value="NZ_BMCZ01000009.1"/>
</dbReference>
<dbReference type="PROSITE" id="PS51257">
    <property type="entry name" value="PROKAR_LIPOPROTEIN"/>
    <property type="match status" value="1"/>
</dbReference>
<feature type="signal peptide" evidence="3">
    <location>
        <begin position="1"/>
        <end position="23"/>
    </location>
</feature>
<dbReference type="OrthoDB" id="791543at2"/>
<dbReference type="Proteomes" id="UP000297248">
    <property type="component" value="Unassembled WGS sequence"/>
</dbReference>
<name>A0A4Y8AF81_9SPHI</name>
<dbReference type="Proteomes" id="UP000583101">
    <property type="component" value="Unassembled WGS sequence"/>
</dbReference>
<dbReference type="InterPro" id="IPR013783">
    <property type="entry name" value="Ig-like_fold"/>
</dbReference>
<dbReference type="SUPFAM" id="SSF101898">
    <property type="entry name" value="NHL repeat"/>
    <property type="match status" value="1"/>
</dbReference>
<evidence type="ECO:0000313" key="6">
    <source>
        <dbReference type="Proteomes" id="UP000297248"/>
    </source>
</evidence>
<gene>
    <name evidence="5" type="ORF">E2R65_05455</name>
    <name evidence="4" type="ORF">GGR35_001533</name>
</gene>
<protein>
    <submittedName>
        <fullName evidence="4">Sugar lactone lactonase YvrE</fullName>
    </submittedName>
</protein>
<reference evidence="4 7" key="3">
    <citation type="submission" date="2020-08" db="EMBL/GenBank/DDBJ databases">
        <title>Genomic Encyclopedia of Type Strains, Phase IV (KMG-IV): sequencing the most valuable type-strain genomes for metagenomic binning, comparative biology and taxonomic classification.</title>
        <authorList>
            <person name="Goeker M."/>
        </authorList>
    </citation>
    <scope>NUCLEOTIDE SEQUENCE [LARGE SCALE GENOMIC DNA]</scope>
    <source>
        <strain evidence="4 7">DSM 100995</strain>
    </source>
</reference>
<organism evidence="5 6">
    <name type="scientific">Mucilaginibacter phyllosphaerae</name>
    <dbReference type="NCBI Taxonomy" id="1812349"/>
    <lineage>
        <taxon>Bacteria</taxon>
        <taxon>Pseudomonadati</taxon>
        <taxon>Bacteroidota</taxon>
        <taxon>Sphingobacteriia</taxon>
        <taxon>Sphingobacteriales</taxon>
        <taxon>Sphingobacteriaceae</taxon>
        <taxon>Mucilaginibacter</taxon>
    </lineage>
</organism>
<sequence length="448" mass="45859">MKKTLTPLYLLLLTLVVTFSACTKNSNVANELPVLVTNNLVTEASGTSAYTGGIITNTAANFIEYGVCYSTANPAPTISDAKTQEKIRLLSFNSHLTGLTPNTTYYVRAYATNATGTGYGDVIQFKTGDGTTVYGTVSTFAGNGAGYVNGTGTAALFNHPTSVTADAAGNVYVSDAFNSVIRKITPDGITTTVAGNGTLGYTDGPAASAQFYAPAGLAVDAAGNIFVADMGNNLIRKISTAGVVSTVAGNGSAGYANGTGAAATFSSPAGIALDAQGDLIVADMSNNIIRRVTQAGVVTTIAGSRSAGYLNALGTSAAFNKPSSIAIDATGNMYVTEAANNAIRKIDNTSLVTTFAGGLDSIALAIGKPQAITIDAANNFFIADANSRILKISKDKVLTVFAGKSGTTGTADGDGSMALFNDPRGIVADKQGNIYVADYNNHRIRKLR</sequence>
<dbReference type="EMBL" id="JACIEG010000002">
    <property type="protein sequence ID" value="MBB3968941.1"/>
    <property type="molecule type" value="Genomic_DNA"/>
</dbReference>
<keyword evidence="3" id="KW-0732">Signal</keyword>
<evidence type="ECO:0000313" key="4">
    <source>
        <dbReference type="EMBL" id="MBB3968941.1"/>
    </source>
</evidence>
<accession>A0A4Y8AF81</accession>
<dbReference type="InterPro" id="IPR003961">
    <property type="entry name" value="FN3_dom"/>
</dbReference>
<proteinExistence type="predicted"/>
<feature type="repeat" description="NHL" evidence="2">
    <location>
        <begin position="420"/>
        <end position="448"/>
    </location>
</feature>
<dbReference type="SUPFAM" id="SSF50974">
    <property type="entry name" value="Nitrous oxide reductase, N-terminal domain"/>
    <property type="match status" value="1"/>
</dbReference>
<keyword evidence="7" id="KW-1185">Reference proteome</keyword>
<feature type="chain" id="PRO_5044616543" evidence="3">
    <location>
        <begin position="24"/>
        <end position="448"/>
    </location>
</feature>
<dbReference type="Gene3D" id="2.120.10.30">
    <property type="entry name" value="TolB, C-terminal domain"/>
    <property type="match status" value="4"/>
</dbReference>
<evidence type="ECO:0000313" key="7">
    <source>
        <dbReference type="Proteomes" id="UP000583101"/>
    </source>
</evidence>